<comment type="caution">
    <text evidence="1">The sequence shown here is derived from an EMBL/GenBank/DDBJ whole genome shotgun (WGS) entry which is preliminary data.</text>
</comment>
<dbReference type="Proteomes" id="UP000035763">
    <property type="component" value="Unassembled WGS sequence"/>
</dbReference>
<name>W6K4H6_9MICO</name>
<dbReference type="EMBL" id="CAJA01000445">
    <property type="protein sequence ID" value="CCH75029.1"/>
    <property type="molecule type" value="Genomic_DNA"/>
</dbReference>
<protein>
    <recommendedName>
        <fullName evidence="3">DUF2255 family protein</fullName>
    </recommendedName>
</protein>
<evidence type="ECO:0000313" key="2">
    <source>
        <dbReference type="Proteomes" id="UP000035763"/>
    </source>
</evidence>
<accession>W6K4H6</accession>
<dbReference type="RefSeq" id="WP_048693230.1">
    <property type="nucleotide sequence ID" value="NZ_HG764815.1"/>
</dbReference>
<dbReference type="Pfam" id="PF10012">
    <property type="entry name" value="DUF2255"/>
    <property type="match status" value="1"/>
</dbReference>
<proteinExistence type="predicted"/>
<reference evidence="1 2" key="1">
    <citation type="journal article" date="2013" name="ISME J.">
        <title>A metabolic model for members of the genus Tetrasphaera involved in enhanced biological phosphorus removal.</title>
        <authorList>
            <person name="Kristiansen R."/>
            <person name="Nguyen H.T.T."/>
            <person name="Saunders A.M."/>
            <person name="Nielsen J.L."/>
            <person name="Wimmer R."/>
            <person name="Le V.Q."/>
            <person name="McIlroy S.J."/>
            <person name="Petrovski S."/>
            <person name="Seviour R.J."/>
            <person name="Calteau A."/>
            <person name="Nielsen K.L."/>
            <person name="Nielsen P.H."/>
        </authorList>
    </citation>
    <scope>NUCLEOTIDE SEQUENCE [LARGE SCALE GENOMIC DNA]</scope>
    <source>
        <strain evidence="1 2">Ben110</strain>
    </source>
</reference>
<dbReference type="InterPro" id="IPR016888">
    <property type="entry name" value="UCP028498"/>
</dbReference>
<sequence length="123" mass="13799">MTTWPPADHRALTAPEVVHVVTQRRDGTFRRPRIIWVVPVDERIFIRSTNGRGADWFRWAIATGTGRLEARGTARDVTFVAADETDLPAVDAAFRSKYGRYASIVDHLLEDGPRSATLEVRPA</sequence>
<keyword evidence="2" id="KW-1185">Reference proteome</keyword>
<dbReference type="OrthoDB" id="162563at2"/>
<gene>
    <name evidence="1" type="ORF">BN11_50050</name>
</gene>
<organism evidence="1 2">
    <name type="scientific">Nostocoides australiense Ben110</name>
    <dbReference type="NCBI Taxonomy" id="1193182"/>
    <lineage>
        <taxon>Bacteria</taxon>
        <taxon>Bacillati</taxon>
        <taxon>Actinomycetota</taxon>
        <taxon>Actinomycetes</taxon>
        <taxon>Micrococcales</taxon>
        <taxon>Intrasporangiaceae</taxon>
        <taxon>Nostocoides</taxon>
    </lineage>
</organism>
<evidence type="ECO:0000313" key="1">
    <source>
        <dbReference type="EMBL" id="CCH75029.1"/>
    </source>
</evidence>
<dbReference type="AlphaFoldDB" id="W6K4H6"/>
<evidence type="ECO:0008006" key="3">
    <source>
        <dbReference type="Google" id="ProtNLM"/>
    </source>
</evidence>
<dbReference type="STRING" id="1193182.BN11_50050"/>